<name>A0A563E094_9MICO</name>
<dbReference type="Proteomes" id="UP000320244">
    <property type="component" value="Unassembled WGS sequence"/>
</dbReference>
<dbReference type="Gene3D" id="2.60.120.1140">
    <property type="entry name" value="Protein of unknown function DUF192"/>
    <property type="match status" value="1"/>
</dbReference>
<organism evidence="1 2">
    <name type="scientific">Leekyejoonella antrihumi</name>
    <dbReference type="NCBI Taxonomy" id="1660198"/>
    <lineage>
        <taxon>Bacteria</taxon>
        <taxon>Bacillati</taxon>
        <taxon>Actinomycetota</taxon>
        <taxon>Actinomycetes</taxon>
        <taxon>Micrococcales</taxon>
        <taxon>Dermacoccaceae</taxon>
        <taxon>Leekyejoonella</taxon>
    </lineage>
</organism>
<dbReference type="AlphaFoldDB" id="A0A563E094"/>
<protein>
    <submittedName>
        <fullName evidence="1">DUF192 domain-containing protein</fullName>
    </submittedName>
</protein>
<sequence>MTRTTFGPGRERLLCNGRPIAPVAVADTARTRRKGLLGTSGIAGALWLTRCPSVHMMGMRYPIDAAVVDKSGTVLMLCTLRPWVGLTRPRLRANATIEAAAGSFAQWGVRPGDTLSVAS</sequence>
<dbReference type="EMBL" id="VCQV01000015">
    <property type="protein sequence ID" value="TWP35937.1"/>
    <property type="molecule type" value="Genomic_DNA"/>
</dbReference>
<evidence type="ECO:0000313" key="2">
    <source>
        <dbReference type="Proteomes" id="UP000320244"/>
    </source>
</evidence>
<reference evidence="1 2" key="2">
    <citation type="submission" date="2019-08" db="EMBL/GenBank/DDBJ databases">
        <title>Jejuicoccus antrihumi gen. nov., sp. nov., a new member of the family Dermacoccaceae isolated from a cave.</title>
        <authorList>
            <person name="Schumann P."/>
            <person name="Kim I.S."/>
        </authorList>
    </citation>
    <scope>NUCLEOTIDE SEQUENCE [LARGE SCALE GENOMIC DNA]</scope>
    <source>
        <strain evidence="1 2">C5-26</strain>
    </source>
</reference>
<dbReference type="Pfam" id="PF02643">
    <property type="entry name" value="DUF192"/>
    <property type="match status" value="1"/>
</dbReference>
<dbReference type="InterPro" id="IPR003795">
    <property type="entry name" value="DUF192"/>
</dbReference>
<dbReference type="RefSeq" id="WP_146316999.1">
    <property type="nucleotide sequence ID" value="NZ_VCQV01000015.1"/>
</dbReference>
<dbReference type="OrthoDB" id="3177228at2"/>
<gene>
    <name evidence="1" type="ORF">FGL98_11945</name>
</gene>
<keyword evidence="2" id="KW-1185">Reference proteome</keyword>
<comment type="caution">
    <text evidence="1">The sequence shown here is derived from an EMBL/GenBank/DDBJ whole genome shotgun (WGS) entry which is preliminary data.</text>
</comment>
<accession>A0A563E094</accession>
<dbReference type="InterPro" id="IPR038695">
    <property type="entry name" value="Saro_0823-like_sf"/>
</dbReference>
<proteinExistence type="predicted"/>
<evidence type="ECO:0000313" key="1">
    <source>
        <dbReference type="EMBL" id="TWP35937.1"/>
    </source>
</evidence>
<reference evidence="1 2" key="1">
    <citation type="submission" date="2019-05" db="EMBL/GenBank/DDBJ databases">
        <authorList>
            <person name="Lee S.D."/>
        </authorList>
    </citation>
    <scope>NUCLEOTIDE SEQUENCE [LARGE SCALE GENOMIC DNA]</scope>
    <source>
        <strain evidence="1 2">C5-26</strain>
    </source>
</reference>